<evidence type="ECO:0000259" key="3">
    <source>
        <dbReference type="Pfam" id="PF16216"/>
    </source>
</evidence>
<evidence type="ECO:0000259" key="2">
    <source>
        <dbReference type="Pfam" id="PF14323"/>
    </source>
</evidence>
<dbReference type="Proteomes" id="UP001292216">
    <property type="component" value="Unassembled WGS sequence"/>
</dbReference>
<dbReference type="InterPro" id="IPR038410">
    <property type="entry name" value="GxGYxYP_C_sf"/>
</dbReference>
<accession>A0ABU5PI36</accession>
<dbReference type="GO" id="GO:0016787">
    <property type="term" value="F:hydrolase activity"/>
    <property type="evidence" value="ECO:0007669"/>
    <property type="project" value="UniProtKB-KW"/>
</dbReference>
<gene>
    <name evidence="6" type="ORF">U9M73_05980</name>
</gene>
<feature type="domain" description="GxGYxYP putative glycoside hydrolase first N-terminal" evidence="3">
    <location>
        <begin position="70"/>
        <end position="109"/>
    </location>
</feature>
<feature type="domain" description="GxGYxYP putative glycoside hydrolase C-terminal" evidence="2">
    <location>
        <begin position="454"/>
        <end position="675"/>
    </location>
</feature>
<dbReference type="Gene3D" id="3.20.20.490">
    <property type="entry name" value="GxGYxYP glycoside hydrolase, C-terminal domain"/>
    <property type="match status" value="1"/>
</dbReference>
<comment type="caution">
    <text evidence="6">The sequence shown here is derived from an EMBL/GenBank/DDBJ whole genome shotgun (WGS) entry which is preliminary data.</text>
</comment>
<reference evidence="6 7" key="1">
    <citation type="submission" date="2023-12" db="EMBL/GenBank/DDBJ databases">
        <title>Whole genome sequencing of Paenibacillus phoenicis isolated from the Phoenix Mars Lander spacecraft assembly facility.</title>
        <authorList>
            <person name="Garcia A."/>
            <person name="Venkateswaran K."/>
        </authorList>
    </citation>
    <scope>NUCLEOTIDE SEQUENCE [LARGE SCALE GENOMIC DNA]</scope>
    <source>
        <strain evidence="6 7">3PO2SA</strain>
    </source>
</reference>
<evidence type="ECO:0000313" key="7">
    <source>
        <dbReference type="Proteomes" id="UP001292216"/>
    </source>
</evidence>
<dbReference type="Pfam" id="PF16216">
    <property type="entry name" value="GxGYxYP_N"/>
    <property type="match status" value="1"/>
</dbReference>
<sequence length="684" mass="76368">MMLRKWITLGLALVCTLTMPLGASADSSISAELNKKSGIVWPKNQELPTFAKAKRLDVAQVYDKPGDIELLLTTLQGIVNRKEPRIYVQQNEKDPWLNDIKVPYRIHENPLDIVKAYAREVKGVIVYDPAVPDSINVATTLAGLKDAVVASPELAQELTAAPYRLRVVEDLQGKFKDRMEAYTWQYEHLWSQTTKRMLVGLSPNTSIPLPPDNFASFKTILTEPEQIRDASNRRTYELDLTEFLGGEAVYLRFQDAYTQDGWGPAVHEISVSADGEEIVHFETGTPEEEPFLYDRHGSKFLPGADHRFADNGNYFVYEFIPPAGTQHLTVSVEMWNQFKVSASKVKPLSSETKEPFGYLRDYAVANKAMVFWLSSGVPEQRALFERILADVEPGTPYLGWFDNDVEGEIAGVDLTSSYGVYVLPSDWFHNMTVMAGTKAKPAKPNKPVTPKLNNKIYVTFTFGEGDNLQYDQNHMRNLWDDPARGQVPMNWSASPLLVDAAPAILDYYQSTATKNDLLVAGPSGAGYFSPQVWPEESFAQFMKDSYPYLKKSGMSYPFVINRQDARDVPLTGSKAEAYVKYLKVPGLFLGGGSQNYVEIVNGNLPVSYFKGTTTVRDGINILNDAKASWDGNSPMFVSVGVNAWSMRPSDVVAITQALGPEFEVVLADTYFALIREAYSLPKKP</sequence>
<protein>
    <submittedName>
        <fullName evidence="6">GxGYxYP family putative glycoside hydrolase</fullName>
    </submittedName>
</protein>
<dbReference type="Pfam" id="PF20957">
    <property type="entry name" value="GxGYxYP_N_2nd"/>
    <property type="match status" value="1"/>
</dbReference>
<dbReference type="PANTHER" id="PTHR37321:SF1">
    <property type="entry name" value="EXPORTED PROTEIN"/>
    <property type="match status" value="1"/>
</dbReference>
<dbReference type="Pfam" id="PF20958">
    <property type="entry name" value="GxGYxYP_N_3rd"/>
    <property type="match status" value="1"/>
</dbReference>
<keyword evidence="7" id="KW-1185">Reference proteome</keyword>
<dbReference type="InterPro" id="IPR048310">
    <property type="entry name" value="GxGYxYP_N_2nd"/>
</dbReference>
<proteinExistence type="predicted"/>
<dbReference type="InterPro" id="IPR025832">
    <property type="entry name" value="GxGYxYP_C"/>
</dbReference>
<feature type="domain" description="GxGYxYP putative glycoside hydrolase third N-terminal" evidence="5">
    <location>
        <begin position="356"/>
        <end position="435"/>
    </location>
</feature>
<name>A0ABU5PI36_9BACL</name>
<keyword evidence="6" id="KW-0378">Hydrolase</keyword>
<dbReference type="PANTHER" id="PTHR37321">
    <property type="entry name" value="EXPORTED PROTEIN-RELATED"/>
    <property type="match status" value="1"/>
</dbReference>
<dbReference type="RefSeq" id="WP_323076547.1">
    <property type="nucleotide sequence ID" value="NZ_CBCSKM010000023.1"/>
</dbReference>
<feature type="chain" id="PRO_5046433619" evidence="1">
    <location>
        <begin position="26"/>
        <end position="684"/>
    </location>
</feature>
<evidence type="ECO:0000256" key="1">
    <source>
        <dbReference type="SAM" id="SignalP"/>
    </source>
</evidence>
<dbReference type="Pfam" id="PF14323">
    <property type="entry name" value="GxGYxYP_C"/>
    <property type="match status" value="1"/>
</dbReference>
<evidence type="ECO:0000259" key="4">
    <source>
        <dbReference type="Pfam" id="PF20957"/>
    </source>
</evidence>
<organism evidence="6 7">
    <name type="scientific">Paenibacillus phoenicis</name>
    <dbReference type="NCBI Taxonomy" id="554117"/>
    <lineage>
        <taxon>Bacteria</taxon>
        <taxon>Bacillati</taxon>
        <taxon>Bacillota</taxon>
        <taxon>Bacilli</taxon>
        <taxon>Bacillales</taxon>
        <taxon>Paenibacillaceae</taxon>
        <taxon>Paenibacillus</taxon>
    </lineage>
</organism>
<dbReference type="InterPro" id="IPR048309">
    <property type="entry name" value="GxGYxYP_N_3rd"/>
</dbReference>
<keyword evidence="1" id="KW-0732">Signal</keyword>
<dbReference type="InterPro" id="IPR032626">
    <property type="entry name" value="GxGYxYP_N_1st"/>
</dbReference>
<feature type="domain" description="GxGYxYP putative glycoside hydrolase second N-terminal" evidence="4">
    <location>
        <begin position="121"/>
        <end position="192"/>
    </location>
</feature>
<evidence type="ECO:0000259" key="5">
    <source>
        <dbReference type="Pfam" id="PF20958"/>
    </source>
</evidence>
<evidence type="ECO:0000313" key="6">
    <source>
        <dbReference type="EMBL" id="MEA3569545.1"/>
    </source>
</evidence>
<feature type="signal peptide" evidence="1">
    <location>
        <begin position="1"/>
        <end position="25"/>
    </location>
</feature>
<dbReference type="EMBL" id="JAYERP010000001">
    <property type="protein sequence ID" value="MEA3569545.1"/>
    <property type="molecule type" value="Genomic_DNA"/>
</dbReference>